<organism evidence="1 2">
    <name type="scientific">Halocaridina rubra</name>
    <name type="common">Hawaiian red shrimp</name>
    <dbReference type="NCBI Taxonomy" id="373956"/>
    <lineage>
        <taxon>Eukaryota</taxon>
        <taxon>Metazoa</taxon>
        <taxon>Ecdysozoa</taxon>
        <taxon>Arthropoda</taxon>
        <taxon>Crustacea</taxon>
        <taxon>Multicrustacea</taxon>
        <taxon>Malacostraca</taxon>
        <taxon>Eumalacostraca</taxon>
        <taxon>Eucarida</taxon>
        <taxon>Decapoda</taxon>
        <taxon>Pleocyemata</taxon>
        <taxon>Caridea</taxon>
        <taxon>Atyoidea</taxon>
        <taxon>Atyidae</taxon>
        <taxon>Halocaridina</taxon>
    </lineage>
</organism>
<name>A0AAN8ZZM8_HALRR</name>
<reference evidence="1 2" key="1">
    <citation type="submission" date="2023-11" db="EMBL/GenBank/DDBJ databases">
        <title>Halocaridina rubra genome assembly.</title>
        <authorList>
            <person name="Smith C."/>
        </authorList>
    </citation>
    <scope>NUCLEOTIDE SEQUENCE [LARGE SCALE GENOMIC DNA]</scope>
    <source>
        <strain evidence="1">EP-1</strain>
        <tissue evidence="1">Whole</tissue>
    </source>
</reference>
<protein>
    <submittedName>
        <fullName evidence="1">Uncharacterized protein</fullName>
    </submittedName>
</protein>
<dbReference type="Proteomes" id="UP001381693">
    <property type="component" value="Unassembled WGS sequence"/>
</dbReference>
<proteinExistence type="predicted"/>
<dbReference type="AlphaFoldDB" id="A0AAN8ZZM8"/>
<comment type="caution">
    <text evidence="1">The sequence shown here is derived from an EMBL/GenBank/DDBJ whole genome shotgun (WGS) entry which is preliminary data.</text>
</comment>
<gene>
    <name evidence="1" type="ORF">SK128_005018</name>
</gene>
<sequence>MGTPSDITVDKHYNLLGYKKKILFLCRNITVRTRCIYHVQNKVKKVVSINQYVSICCLERTSPVAYPGGHFHQHIPQMDEAASLFPIKPPSPDSETGITKNAFPLAAHINERRPLTLPRPPTTPHTHNLTPHSLTLLTHHALTKGRKRAKGEITRAETFIQILL</sequence>
<evidence type="ECO:0000313" key="1">
    <source>
        <dbReference type="EMBL" id="KAK7066820.1"/>
    </source>
</evidence>
<dbReference type="EMBL" id="JAXCGZ010019007">
    <property type="protein sequence ID" value="KAK7066820.1"/>
    <property type="molecule type" value="Genomic_DNA"/>
</dbReference>
<keyword evidence="2" id="KW-1185">Reference proteome</keyword>
<accession>A0AAN8ZZM8</accession>
<evidence type="ECO:0000313" key="2">
    <source>
        <dbReference type="Proteomes" id="UP001381693"/>
    </source>
</evidence>